<evidence type="ECO:0000256" key="3">
    <source>
        <dbReference type="ARBA" id="ARBA00022833"/>
    </source>
</evidence>
<gene>
    <name evidence="7" type="ORF">OsI_31187</name>
</gene>
<dbReference type="Proteomes" id="UP000007015">
    <property type="component" value="Chromosome 9"/>
</dbReference>
<feature type="domain" description="SWIM-type" evidence="6">
    <location>
        <begin position="507"/>
        <end position="539"/>
    </location>
</feature>
<dbReference type="HOGENOM" id="CLU_019918_0_0_1"/>
<dbReference type="SUPFAM" id="SSF54277">
    <property type="entry name" value="CAD &amp; PB1 domains"/>
    <property type="match status" value="1"/>
</dbReference>
<feature type="compositionally biased region" description="Acidic residues" evidence="5">
    <location>
        <begin position="348"/>
        <end position="367"/>
    </location>
</feature>
<evidence type="ECO:0000313" key="7">
    <source>
        <dbReference type="EMBL" id="EEC84498.1"/>
    </source>
</evidence>
<dbReference type="OMA" id="GSASTCN"/>
<protein>
    <recommendedName>
        <fullName evidence="6">SWIM-type domain-containing protein</fullName>
    </recommendedName>
</protein>
<feature type="compositionally biased region" description="Low complexity" evidence="5">
    <location>
        <begin position="655"/>
        <end position="669"/>
    </location>
</feature>
<evidence type="ECO:0000256" key="1">
    <source>
        <dbReference type="ARBA" id="ARBA00022723"/>
    </source>
</evidence>
<accession>B8BF07</accession>
<evidence type="ECO:0000256" key="4">
    <source>
        <dbReference type="PROSITE-ProRule" id="PRU00325"/>
    </source>
</evidence>
<feature type="region of interest" description="Disordered" evidence="5">
    <location>
        <begin position="1"/>
        <end position="30"/>
    </location>
</feature>
<dbReference type="Gramene" id="BGIOSGA030672-TA">
    <property type="protein sequence ID" value="BGIOSGA030672-PA"/>
    <property type="gene ID" value="BGIOSGA030672"/>
</dbReference>
<keyword evidence="2 4" id="KW-0863">Zinc-finger</keyword>
<organism evidence="7 8">
    <name type="scientific">Oryza sativa subsp. indica</name>
    <name type="common">Rice</name>
    <dbReference type="NCBI Taxonomy" id="39946"/>
    <lineage>
        <taxon>Eukaryota</taxon>
        <taxon>Viridiplantae</taxon>
        <taxon>Streptophyta</taxon>
        <taxon>Embryophyta</taxon>
        <taxon>Tracheophyta</taxon>
        <taxon>Spermatophyta</taxon>
        <taxon>Magnoliopsida</taxon>
        <taxon>Liliopsida</taxon>
        <taxon>Poales</taxon>
        <taxon>Poaceae</taxon>
        <taxon>BOP clade</taxon>
        <taxon>Oryzoideae</taxon>
        <taxon>Oryzeae</taxon>
        <taxon>Oryzinae</taxon>
        <taxon>Oryza</taxon>
        <taxon>Oryza sativa</taxon>
    </lineage>
</organism>
<name>B8BF07_ORYSI</name>
<feature type="compositionally biased region" description="Polar residues" evidence="5">
    <location>
        <begin position="736"/>
        <end position="749"/>
    </location>
</feature>
<keyword evidence="8" id="KW-1185">Reference proteome</keyword>
<dbReference type="GO" id="GO:0008270">
    <property type="term" value="F:zinc ion binding"/>
    <property type="evidence" value="ECO:0007669"/>
    <property type="project" value="UniProtKB-KW"/>
</dbReference>
<proteinExistence type="predicted"/>
<feature type="compositionally biased region" description="Polar residues" evidence="5">
    <location>
        <begin position="7"/>
        <end position="18"/>
    </location>
</feature>
<feature type="region of interest" description="Disordered" evidence="5">
    <location>
        <begin position="318"/>
        <end position="388"/>
    </location>
</feature>
<sequence length="772" mass="84299">MRGGSPASPSTRSLSLGSPSALGRSPVSPSTRCRTLSILALPSPPRTAADLASDHASTAVSILALPSPTLPQPCRQLSPQPASTDGVLATLLPTSPQAAADHTSIAGILALPSPASPQLVVRRPSTVDASDQGADSLELALLDDRMEVAVPVGAPQIEVPDGMDPFSTFILTVRIMRKGSRFEGAWVFEWLIDCDTANFKDFVDDISEKYPWGIDETVTVQYLDSSLNMLCLVSSDKEMMTMFKSFGQNRSGDVFITINGPSDKSIIDIPCTPSAPIPSQACFSQISNVNQPLEGGDLADTMVDTYLANPFEHFEHVGVDEEDQYSIGSDTPESDSDDTPDPEYVPGVDEDEDDYGDDSTDDDEDWVTQDAKPDDETPIVAYDKNDPPMNKGTIYPSIEEFRLWSRSMFSCHSKVDYVTNNLAESFNNWINKYKGLMLFELMDKIRRKTMKIFQKRKKVANKLQGQIILPSVMRELNAKTRDLDLDVDRSDDLEAEVTEKSPGGKRHVVNLEEKTCTCREWQVFGKPCVHALAFITSVRGLHIESFVDECYSVDKFTAAYAPRIPSLTDMSQWPQSAHGFFLYPPILKRSAGRPRNTRYKGGSEGRGTGKRSGSQKCPICKNFGHRWKTCKEAEPDAKEAFALLANQRKKRKNKAPSTSSSCAAASSTPDFLAPQSKRKRAAAYDSSNSNLIASVTANATSVSSSGPNHQQSQCALVPVTEASTPPPKARGKGKKTNLTVSVDSPSMSTRSKKKLPPVSPSMSTRSKRKLIA</sequence>
<evidence type="ECO:0000256" key="5">
    <source>
        <dbReference type="SAM" id="MobiDB-lite"/>
    </source>
</evidence>
<reference evidence="7 8" key="1">
    <citation type="journal article" date="2005" name="PLoS Biol.">
        <title>The genomes of Oryza sativa: a history of duplications.</title>
        <authorList>
            <person name="Yu J."/>
            <person name="Wang J."/>
            <person name="Lin W."/>
            <person name="Li S."/>
            <person name="Li H."/>
            <person name="Zhou J."/>
            <person name="Ni P."/>
            <person name="Dong W."/>
            <person name="Hu S."/>
            <person name="Zeng C."/>
            <person name="Zhang J."/>
            <person name="Zhang Y."/>
            <person name="Li R."/>
            <person name="Xu Z."/>
            <person name="Li S."/>
            <person name="Li X."/>
            <person name="Zheng H."/>
            <person name="Cong L."/>
            <person name="Lin L."/>
            <person name="Yin J."/>
            <person name="Geng J."/>
            <person name="Li G."/>
            <person name="Shi J."/>
            <person name="Liu J."/>
            <person name="Lv H."/>
            <person name="Li J."/>
            <person name="Wang J."/>
            <person name="Deng Y."/>
            <person name="Ran L."/>
            <person name="Shi X."/>
            <person name="Wang X."/>
            <person name="Wu Q."/>
            <person name="Li C."/>
            <person name="Ren X."/>
            <person name="Wang J."/>
            <person name="Wang X."/>
            <person name="Li D."/>
            <person name="Liu D."/>
            <person name="Zhang X."/>
            <person name="Ji Z."/>
            <person name="Zhao W."/>
            <person name="Sun Y."/>
            <person name="Zhang Z."/>
            <person name="Bao J."/>
            <person name="Han Y."/>
            <person name="Dong L."/>
            <person name="Ji J."/>
            <person name="Chen P."/>
            <person name="Wu S."/>
            <person name="Liu J."/>
            <person name="Xiao Y."/>
            <person name="Bu D."/>
            <person name="Tan J."/>
            <person name="Yang L."/>
            <person name="Ye C."/>
            <person name="Zhang J."/>
            <person name="Xu J."/>
            <person name="Zhou Y."/>
            <person name="Yu Y."/>
            <person name="Zhang B."/>
            <person name="Zhuang S."/>
            <person name="Wei H."/>
            <person name="Liu B."/>
            <person name="Lei M."/>
            <person name="Yu H."/>
            <person name="Li Y."/>
            <person name="Xu H."/>
            <person name="Wei S."/>
            <person name="He X."/>
            <person name="Fang L."/>
            <person name="Zhang Z."/>
            <person name="Zhang Y."/>
            <person name="Huang X."/>
            <person name="Su Z."/>
            <person name="Tong W."/>
            <person name="Li J."/>
            <person name="Tong Z."/>
            <person name="Li S."/>
            <person name="Ye J."/>
            <person name="Wang L."/>
            <person name="Fang L."/>
            <person name="Lei T."/>
            <person name="Chen C."/>
            <person name="Chen H."/>
            <person name="Xu Z."/>
            <person name="Li H."/>
            <person name="Huang H."/>
            <person name="Zhang F."/>
            <person name="Xu H."/>
            <person name="Li N."/>
            <person name="Zhao C."/>
            <person name="Li S."/>
            <person name="Dong L."/>
            <person name="Huang Y."/>
            <person name="Li L."/>
            <person name="Xi Y."/>
            <person name="Qi Q."/>
            <person name="Li W."/>
            <person name="Zhang B."/>
            <person name="Hu W."/>
            <person name="Zhang Y."/>
            <person name="Tian X."/>
            <person name="Jiao Y."/>
            <person name="Liang X."/>
            <person name="Jin J."/>
            <person name="Gao L."/>
            <person name="Zheng W."/>
            <person name="Hao B."/>
            <person name="Liu S."/>
            <person name="Wang W."/>
            <person name="Yuan L."/>
            <person name="Cao M."/>
            <person name="McDermott J."/>
            <person name="Samudrala R."/>
            <person name="Wang J."/>
            <person name="Wong G.K."/>
            <person name="Yang H."/>
        </authorList>
    </citation>
    <scope>NUCLEOTIDE SEQUENCE [LARGE SCALE GENOMIC DNA]</scope>
    <source>
        <strain evidence="8">cv. 93-11</strain>
    </source>
</reference>
<dbReference type="PANTHER" id="PTHR31973:SF195">
    <property type="entry name" value="MUDR FAMILY TRANSPOSASE"/>
    <property type="match status" value="1"/>
</dbReference>
<feature type="region of interest" description="Disordered" evidence="5">
    <location>
        <begin position="592"/>
        <end position="615"/>
    </location>
</feature>
<evidence type="ECO:0000313" key="8">
    <source>
        <dbReference type="Proteomes" id="UP000007015"/>
    </source>
</evidence>
<keyword evidence="1" id="KW-0479">Metal-binding</keyword>
<dbReference type="SMART" id="SM00575">
    <property type="entry name" value="ZnF_PMZ"/>
    <property type="match status" value="1"/>
</dbReference>
<evidence type="ECO:0000256" key="2">
    <source>
        <dbReference type="ARBA" id="ARBA00022771"/>
    </source>
</evidence>
<dbReference type="PANTHER" id="PTHR31973">
    <property type="entry name" value="POLYPROTEIN, PUTATIVE-RELATED"/>
    <property type="match status" value="1"/>
</dbReference>
<dbReference type="Pfam" id="PF04434">
    <property type="entry name" value="SWIM"/>
    <property type="match status" value="1"/>
</dbReference>
<dbReference type="AlphaFoldDB" id="B8BF07"/>
<dbReference type="PROSITE" id="PS50966">
    <property type="entry name" value="ZF_SWIM"/>
    <property type="match status" value="1"/>
</dbReference>
<dbReference type="STRING" id="39946.B8BF07"/>
<keyword evidence="3" id="KW-0862">Zinc</keyword>
<evidence type="ECO:0000259" key="6">
    <source>
        <dbReference type="PROSITE" id="PS50966"/>
    </source>
</evidence>
<feature type="compositionally biased region" description="Acidic residues" evidence="5">
    <location>
        <begin position="332"/>
        <end position="341"/>
    </location>
</feature>
<feature type="region of interest" description="Disordered" evidence="5">
    <location>
        <begin position="647"/>
        <end position="686"/>
    </location>
</feature>
<dbReference type="EMBL" id="CM000134">
    <property type="protein sequence ID" value="EEC84498.1"/>
    <property type="molecule type" value="Genomic_DNA"/>
</dbReference>
<feature type="region of interest" description="Disordered" evidence="5">
    <location>
        <begin position="700"/>
        <end position="772"/>
    </location>
</feature>
<dbReference type="InterPro" id="IPR007527">
    <property type="entry name" value="Znf_SWIM"/>
</dbReference>
<dbReference type="InterPro" id="IPR006564">
    <property type="entry name" value="Znf_PMZ"/>
</dbReference>